<evidence type="ECO:0008006" key="6">
    <source>
        <dbReference type="Google" id="ProtNLM"/>
    </source>
</evidence>
<organism evidence="4 5">
    <name type="scientific">Pieris brassicae</name>
    <name type="common">White butterfly</name>
    <name type="synonym">Large white butterfly</name>
    <dbReference type="NCBI Taxonomy" id="7116"/>
    <lineage>
        <taxon>Eukaryota</taxon>
        <taxon>Metazoa</taxon>
        <taxon>Ecdysozoa</taxon>
        <taxon>Arthropoda</taxon>
        <taxon>Hexapoda</taxon>
        <taxon>Insecta</taxon>
        <taxon>Pterygota</taxon>
        <taxon>Neoptera</taxon>
        <taxon>Endopterygota</taxon>
        <taxon>Lepidoptera</taxon>
        <taxon>Glossata</taxon>
        <taxon>Ditrysia</taxon>
        <taxon>Papilionoidea</taxon>
        <taxon>Pieridae</taxon>
        <taxon>Pierinae</taxon>
        <taxon>Pieris</taxon>
    </lineage>
</organism>
<feature type="signal peptide" evidence="3">
    <location>
        <begin position="1"/>
        <end position="19"/>
    </location>
</feature>
<dbReference type="GO" id="GO:0005737">
    <property type="term" value="C:cytoplasm"/>
    <property type="evidence" value="ECO:0007669"/>
    <property type="project" value="TreeGrafter"/>
</dbReference>
<sequence>MFFCKFILCIRFLILITCAERLQASSHWMVTESGLIQPRLDSPFEMARPYDFLSFLKQETRWDEIIKMHHELSKKQKFLDDLWTDIEKDTDLGVDVGKDENCMRAGPLNMIDWYHTPLEDGTIKNIAEEEFLLPSSYGPSIDVPDCKKISSLTFSMFTFEHLSSMIKRTNISITPEYPSLDIISPAASVEQFGHWLAGALRKNSSSWLHYNLAALFWRIKGNAPKALECCRRAVHYAPRQYKDIALLNLGSLLYRAKKYADAITILNGALDHDSHNSIAHFVLGNIYTYLGEFNISLAHYKVSLGINPKMDIAKKHKYATLCHVHLGGRIRNLKVKIDKLREGLSEYILKESMWIKTQSEFLKTMKPIDGYDYKNVEKNCAKMSELTGLRISEIKMLGDRYSLIKYFFDGPIYNDRLMEVTGTANLDAIYTLQRIVSHIQRHANMADILVHFNKDEPIEDQTAKPEQIAQNEDAQSDVEKKTQTSDQFSEFESGIFLYPPTLKINRNEEDFDKDANWPSDAMCTQALHIFPDNMEAMYPVFLPLENKGIRVKNLLTDKIGVPLGEEHELPWHPPVCPTDKEGKKSYKQQLITEVVESDLLRQKLLEYVGDGEVEKAEHMQDAEIGHRIYVAMKKNTAPKWITQVIASLYWRVRGNRVNALHCLQAANKVVPPKYKEVVLVSLGSVLIEMGCFEEAVAATEEAFRLNLYEPATNFLLGELNMIKRHRRTHMFHLKQVVRVEPGFMNGLAKNLLNAWACIMKEVNKFQEIGEYFIEGDICTQVEPGINMVCEKGGENCHMTNIQCFSSQERSDTSMIMKLLEQHDKTYQSKDLMSDDFFNFVIQRMPSDRTERLAHQANYDHMMKAVETILHGCGPLGCKSLQPADLALTEEECSHHYIQLGYWLHIVSFKQLFSDTNIRIPSEIVTMNPSNKKIPECKLVSEPLEDFYYERLSRIDTEGWQPIMTLTHQFAELFNYFDYVTLGAKIAKYVEARPSSWVAALSASWWCGAGGHGACAVRCAAAAHALAPQHYSPYPLRALVAFLHMHSKGKDAKDVAYLSFYGSPKSKIEAFLVAISHTYLEEFDQAVWMYRYSLVFDEQFKPAKACLHATMCLMLIPEAKKGIRNK</sequence>
<dbReference type="PROSITE" id="PS50005">
    <property type="entry name" value="TPR"/>
    <property type="match status" value="1"/>
</dbReference>
<dbReference type="GO" id="GO:0015629">
    <property type="term" value="C:actin cytoskeleton"/>
    <property type="evidence" value="ECO:0007669"/>
    <property type="project" value="TreeGrafter"/>
</dbReference>
<evidence type="ECO:0000313" key="5">
    <source>
        <dbReference type="Proteomes" id="UP001152562"/>
    </source>
</evidence>
<dbReference type="Proteomes" id="UP001152562">
    <property type="component" value="Unassembled WGS sequence"/>
</dbReference>
<dbReference type="SMART" id="SM00028">
    <property type="entry name" value="TPR"/>
    <property type="match status" value="4"/>
</dbReference>
<feature type="repeat" description="TPR" evidence="1">
    <location>
        <begin position="277"/>
        <end position="310"/>
    </location>
</feature>
<evidence type="ECO:0000256" key="1">
    <source>
        <dbReference type="PROSITE-ProRule" id="PRU00339"/>
    </source>
</evidence>
<dbReference type="EMBL" id="CALOZG010000003">
    <property type="protein sequence ID" value="CAH3991726.1"/>
    <property type="molecule type" value="Genomic_DNA"/>
</dbReference>
<reference evidence="4" key="1">
    <citation type="submission" date="2022-05" db="EMBL/GenBank/DDBJ databases">
        <authorList>
            <person name="Okamura Y."/>
        </authorList>
    </citation>
    <scope>NUCLEOTIDE SEQUENCE</scope>
</reference>
<keyword evidence="5" id="KW-1185">Reference proteome</keyword>
<accession>A0A9P0T103</accession>
<gene>
    <name evidence="4" type="ORF">PIBRA_LOCUS2198</name>
</gene>
<dbReference type="InterPro" id="IPR011990">
    <property type="entry name" value="TPR-like_helical_dom_sf"/>
</dbReference>
<dbReference type="Gene3D" id="1.25.40.10">
    <property type="entry name" value="Tetratricopeptide repeat domain"/>
    <property type="match status" value="1"/>
</dbReference>
<dbReference type="GO" id="GO:0030041">
    <property type="term" value="P:actin filament polymerization"/>
    <property type="evidence" value="ECO:0007669"/>
    <property type="project" value="TreeGrafter"/>
</dbReference>
<feature type="chain" id="PRO_5040429885" description="Tetratricopeptide repeat protein 17" evidence="3">
    <location>
        <begin position="20"/>
        <end position="1125"/>
    </location>
</feature>
<evidence type="ECO:0000313" key="4">
    <source>
        <dbReference type="EMBL" id="CAH3991726.1"/>
    </source>
</evidence>
<comment type="caution">
    <text evidence="4">The sequence shown here is derived from an EMBL/GenBank/DDBJ whole genome shotgun (WGS) entry which is preliminary data.</text>
</comment>
<dbReference type="SUPFAM" id="SSF48452">
    <property type="entry name" value="TPR-like"/>
    <property type="match status" value="1"/>
</dbReference>
<protein>
    <recommendedName>
        <fullName evidence="6">Tetratricopeptide repeat protein 17</fullName>
    </recommendedName>
</protein>
<dbReference type="InterPro" id="IPR052630">
    <property type="entry name" value="TTC17"/>
</dbReference>
<dbReference type="PANTHER" id="PTHR16091">
    <property type="entry name" value="TTC17 PROTEIN"/>
    <property type="match status" value="1"/>
</dbReference>
<keyword evidence="1" id="KW-0802">TPR repeat</keyword>
<dbReference type="InterPro" id="IPR019734">
    <property type="entry name" value="TPR_rpt"/>
</dbReference>
<name>A0A9P0T103_PIEBR</name>
<dbReference type="PANTHER" id="PTHR16091:SF1">
    <property type="entry name" value="TETRATRICOPEPTIDE REPEAT PROTEIN 17"/>
    <property type="match status" value="1"/>
</dbReference>
<evidence type="ECO:0000256" key="3">
    <source>
        <dbReference type="SAM" id="SignalP"/>
    </source>
</evidence>
<dbReference type="AlphaFoldDB" id="A0A9P0T103"/>
<feature type="region of interest" description="Disordered" evidence="2">
    <location>
        <begin position="466"/>
        <end position="487"/>
    </location>
</feature>
<proteinExistence type="predicted"/>
<evidence type="ECO:0000256" key="2">
    <source>
        <dbReference type="SAM" id="MobiDB-lite"/>
    </source>
</evidence>
<keyword evidence="3" id="KW-0732">Signal</keyword>